<dbReference type="InterPro" id="IPR021791">
    <property type="entry name" value="Phage_TAC_11"/>
</dbReference>
<organism evidence="1 2">
    <name type="scientific">Bordetella genomosp. 7</name>
    <dbReference type="NCBI Taxonomy" id="1416805"/>
    <lineage>
        <taxon>Bacteria</taxon>
        <taxon>Pseudomonadati</taxon>
        <taxon>Pseudomonadota</taxon>
        <taxon>Betaproteobacteria</taxon>
        <taxon>Burkholderiales</taxon>
        <taxon>Alcaligenaceae</taxon>
        <taxon>Bordetella</taxon>
    </lineage>
</organism>
<proteinExistence type="predicted"/>
<protein>
    <recommendedName>
        <fullName evidence="3">Gene transfer agent family protein</fullName>
    </recommendedName>
</protein>
<dbReference type="Pfam" id="PF11836">
    <property type="entry name" value="Phage_TAC_11"/>
    <property type="match status" value="1"/>
</dbReference>
<sequence length="118" mass="12714">MSAIFQDVVLGWGGREYRITPTMRLLNTVEQRVSLSALAHSLATGHPRLTHLATAVALFLQHAGVAVTEEEVYQEIMHGGQEQTQAIASAIVLAAFPAQKVQAGGNDPAPKSARKRRT</sequence>
<dbReference type="EMBL" id="NEVK01000006">
    <property type="protein sequence ID" value="OZI17926.1"/>
    <property type="molecule type" value="Genomic_DNA"/>
</dbReference>
<comment type="caution">
    <text evidence="1">The sequence shown here is derived from an EMBL/GenBank/DDBJ whole genome shotgun (WGS) entry which is preliminary data.</text>
</comment>
<accession>A0A261QYW8</accession>
<reference evidence="2" key="1">
    <citation type="submission" date="2017-05" db="EMBL/GenBank/DDBJ databases">
        <title>Complete and WGS of Bordetella genogroups.</title>
        <authorList>
            <person name="Spilker T."/>
            <person name="Lipuma J."/>
        </authorList>
    </citation>
    <scope>NUCLEOTIDE SEQUENCE [LARGE SCALE GENOMIC DNA]</scope>
    <source>
        <strain evidence="2">AU18089</strain>
    </source>
</reference>
<evidence type="ECO:0000313" key="2">
    <source>
        <dbReference type="Proteomes" id="UP000216947"/>
    </source>
</evidence>
<name>A0A261QYW8_9BORD</name>
<gene>
    <name evidence="1" type="ORF">CAL19_12650</name>
</gene>
<evidence type="ECO:0000313" key="1">
    <source>
        <dbReference type="EMBL" id="OZI17926.1"/>
    </source>
</evidence>
<dbReference type="Proteomes" id="UP000216947">
    <property type="component" value="Unassembled WGS sequence"/>
</dbReference>
<dbReference type="RefSeq" id="WP_094796949.1">
    <property type="nucleotide sequence ID" value="NZ_NEVK01000006.1"/>
</dbReference>
<keyword evidence="2" id="KW-1185">Reference proteome</keyword>
<evidence type="ECO:0008006" key="3">
    <source>
        <dbReference type="Google" id="ProtNLM"/>
    </source>
</evidence>
<dbReference type="AlphaFoldDB" id="A0A261QYW8"/>